<accession>A0ABS4EVS9</accession>
<keyword evidence="7" id="KW-1185">Reference proteome</keyword>
<dbReference type="InterPro" id="IPR007324">
    <property type="entry name" value="Sugar-bd_dom_put"/>
</dbReference>
<name>A0ABS4EVS9_9HYPH</name>
<protein>
    <submittedName>
        <fullName evidence="6">DNA-binding transcriptional regulator LsrR (DeoR family)</fullName>
    </submittedName>
</protein>
<dbReference type="Proteomes" id="UP000823786">
    <property type="component" value="Unassembled WGS sequence"/>
</dbReference>
<reference evidence="6 7" key="1">
    <citation type="submission" date="2021-03" db="EMBL/GenBank/DDBJ databases">
        <title>Genomic Encyclopedia of Type Strains, Phase IV (KMG-IV): sequencing the most valuable type-strain genomes for metagenomic binning, comparative biology and taxonomic classification.</title>
        <authorList>
            <person name="Goeker M."/>
        </authorList>
    </citation>
    <scope>NUCLEOTIDE SEQUENCE [LARGE SCALE GENOMIC DNA]</scope>
    <source>
        <strain evidence="6 7">DSM 26427</strain>
    </source>
</reference>
<dbReference type="InterPro" id="IPR051054">
    <property type="entry name" value="SorC_transcr_regulators"/>
</dbReference>
<keyword evidence="3 6" id="KW-0238">DNA-binding</keyword>
<evidence type="ECO:0000256" key="1">
    <source>
        <dbReference type="ARBA" id="ARBA00010466"/>
    </source>
</evidence>
<keyword evidence="4" id="KW-0804">Transcription</keyword>
<dbReference type="InterPro" id="IPR037171">
    <property type="entry name" value="NagB/RpiA_transferase-like"/>
</dbReference>
<proteinExistence type="inferred from homology"/>
<dbReference type="PANTHER" id="PTHR34294">
    <property type="entry name" value="TRANSCRIPTIONAL REGULATOR-RELATED"/>
    <property type="match status" value="1"/>
</dbReference>
<dbReference type="GO" id="GO:0003677">
    <property type="term" value="F:DNA binding"/>
    <property type="evidence" value="ECO:0007669"/>
    <property type="project" value="UniProtKB-KW"/>
</dbReference>
<evidence type="ECO:0000256" key="4">
    <source>
        <dbReference type="ARBA" id="ARBA00023163"/>
    </source>
</evidence>
<sequence>MLTWSSWLAQVVKRNLIDKCGLDTIYRLAEDLDLAIVSCGDIGPRSTSLSEGWISKVELQQLIDAGCVCDTMFNFLDKDGNSVDHAINSRVMSVDLDTLKKARHIVLSSGGAHRAVAIRATIKRIGCNTLITEESAAKALLELAES</sequence>
<dbReference type="Pfam" id="PF04198">
    <property type="entry name" value="Sugar-bind"/>
    <property type="match status" value="1"/>
</dbReference>
<evidence type="ECO:0000259" key="5">
    <source>
        <dbReference type="Pfam" id="PF04198"/>
    </source>
</evidence>
<gene>
    <name evidence="6" type="ORF">J2Z75_005591</name>
</gene>
<evidence type="ECO:0000256" key="2">
    <source>
        <dbReference type="ARBA" id="ARBA00023015"/>
    </source>
</evidence>
<comment type="similarity">
    <text evidence="1">Belongs to the SorC transcriptional regulatory family.</text>
</comment>
<keyword evidence="2" id="KW-0805">Transcription regulation</keyword>
<organism evidence="6 7">
    <name type="scientific">Rhizobium herbae</name>
    <dbReference type="NCBI Taxonomy" id="508661"/>
    <lineage>
        <taxon>Bacteria</taxon>
        <taxon>Pseudomonadati</taxon>
        <taxon>Pseudomonadota</taxon>
        <taxon>Alphaproteobacteria</taxon>
        <taxon>Hyphomicrobiales</taxon>
        <taxon>Rhizobiaceae</taxon>
        <taxon>Rhizobium/Agrobacterium group</taxon>
        <taxon>Rhizobium</taxon>
    </lineage>
</organism>
<feature type="domain" description="Sugar-binding" evidence="5">
    <location>
        <begin position="12"/>
        <end position="142"/>
    </location>
</feature>
<evidence type="ECO:0000313" key="6">
    <source>
        <dbReference type="EMBL" id="MBP1862060.1"/>
    </source>
</evidence>
<dbReference type="PANTHER" id="PTHR34294:SF1">
    <property type="entry name" value="TRANSCRIPTIONAL REGULATOR LSRR"/>
    <property type="match status" value="1"/>
</dbReference>
<dbReference type="EMBL" id="JAGGJV010000013">
    <property type="protein sequence ID" value="MBP1862060.1"/>
    <property type="molecule type" value="Genomic_DNA"/>
</dbReference>
<comment type="caution">
    <text evidence="6">The sequence shown here is derived from an EMBL/GenBank/DDBJ whole genome shotgun (WGS) entry which is preliminary data.</text>
</comment>
<dbReference type="Gene3D" id="3.40.50.1360">
    <property type="match status" value="1"/>
</dbReference>
<evidence type="ECO:0000313" key="7">
    <source>
        <dbReference type="Proteomes" id="UP000823786"/>
    </source>
</evidence>
<dbReference type="SUPFAM" id="SSF100950">
    <property type="entry name" value="NagB/RpiA/CoA transferase-like"/>
    <property type="match status" value="1"/>
</dbReference>
<evidence type="ECO:0000256" key="3">
    <source>
        <dbReference type="ARBA" id="ARBA00023125"/>
    </source>
</evidence>